<name>A0A519BHK5_ACIG2</name>
<dbReference type="Proteomes" id="UP000316562">
    <property type="component" value="Unassembled WGS sequence"/>
</dbReference>
<dbReference type="GO" id="GO:0005886">
    <property type="term" value="C:plasma membrane"/>
    <property type="evidence" value="ECO:0007669"/>
    <property type="project" value="TreeGrafter"/>
</dbReference>
<dbReference type="NCBIfam" id="TIGR00219">
    <property type="entry name" value="mreC"/>
    <property type="match status" value="1"/>
</dbReference>
<dbReference type="PANTHER" id="PTHR34138">
    <property type="entry name" value="CELL SHAPE-DETERMINING PROTEIN MREC"/>
    <property type="match status" value="1"/>
</dbReference>
<evidence type="ECO:0000256" key="4">
    <source>
        <dbReference type="ARBA" id="ARBA00032089"/>
    </source>
</evidence>
<keyword evidence="3 5" id="KW-0133">Cell shape</keyword>
<dbReference type="Pfam" id="PF04085">
    <property type="entry name" value="MreC"/>
    <property type="match status" value="1"/>
</dbReference>
<comment type="caution">
    <text evidence="8">The sequence shown here is derived from an EMBL/GenBank/DDBJ whole genome shotgun (WGS) entry which is preliminary data.</text>
</comment>
<evidence type="ECO:0000256" key="3">
    <source>
        <dbReference type="ARBA" id="ARBA00022960"/>
    </source>
</evidence>
<reference evidence="8 9" key="1">
    <citation type="journal article" date="2019" name="ISME J.">
        <title>Insights into ecological role of a new deltaproteobacterial order Candidatus Acidulodesulfobacterales by metagenomics and metatranscriptomics.</title>
        <authorList>
            <person name="Tan S."/>
            <person name="Liu J."/>
            <person name="Fang Y."/>
            <person name="Hedlund B.P."/>
            <person name="Lian Z.H."/>
            <person name="Huang L.Y."/>
            <person name="Li J.T."/>
            <person name="Huang L.N."/>
            <person name="Li W.J."/>
            <person name="Jiang H.C."/>
            <person name="Dong H.L."/>
            <person name="Shu W.S."/>
        </authorList>
    </citation>
    <scope>NUCLEOTIDE SEQUENCE [LARGE SCALE GENOMIC DNA]</scope>
    <source>
        <strain evidence="8">AP2</strain>
    </source>
</reference>
<evidence type="ECO:0000256" key="1">
    <source>
        <dbReference type="ARBA" id="ARBA00009369"/>
    </source>
</evidence>
<keyword evidence="6" id="KW-0812">Transmembrane</keyword>
<evidence type="ECO:0000256" key="5">
    <source>
        <dbReference type="PIRNR" id="PIRNR038471"/>
    </source>
</evidence>
<comment type="similarity">
    <text evidence="1 5">Belongs to the MreC family.</text>
</comment>
<proteinExistence type="inferred from homology"/>
<feature type="domain" description="Rod shape-determining protein MreC beta-barrel core" evidence="7">
    <location>
        <begin position="133"/>
        <end position="272"/>
    </location>
</feature>
<gene>
    <name evidence="8" type="primary">mreC</name>
    <name evidence="8" type="ORF">EVJ46_00420</name>
</gene>
<keyword evidence="6" id="KW-1133">Transmembrane helix</keyword>
<evidence type="ECO:0000256" key="2">
    <source>
        <dbReference type="ARBA" id="ARBA00013855"/>
    </source>
</evidence>
<dbReference type="InterPro" id="IPR007221">
    <property type="entry name" value="MreC"/>
</dbReference>
<keyword evidence="6" id="KW-0472">Membrane</keyword>
<evidence type="ECO:0000256" key="6">
    <source>
        <dbReference type="SAM" id="Phobius"/>
    </source>
</evidence>
<evidence type="ECO:0000313" key="9">
    <source>
        <dbReference type="Proteomes" id="UP000316562"/>
    </source>
</evidence>
<organism evidence="8 9">
    <name type="scientific">Acididesulfobacter guangdongensis</name>
    <dbReference type="NCBI Taxonomy" id="2597225"/>
    <lineage>
        <taxon>Bacteria</taxon>
        <taxon>Deltaproteobacteria</taxon>
        <taxon>Candidatus Acidulodesulfobacterales</taxon>
        <taxon>Candidatus Acididesulfobacter</taxon>
    </lineage>
</organism>
<evidence type="ECO:0000259" key="7">
    <source>
        <dbReference type="Pfam" id="PF04085"/>
    </source>
</evidence>
<dbReference type="InterPro" id="IPR042177">
    <property type="entry name" value="Cell/Rod_1"/>
</dbReference>
<feature type="transmembrane region" description="Helical" evidence="6">
    <location>
        <begin position="15"/>
        <end position="33"/>
    </location>
</feature>
<dbReference type="GO" id="GO:0008360">
    <property type="term" value="P:regulation of cell shape"/>
    <property type="evidence" value="ECO:0007669"/>
    <property type="project" value="UniProtKB-KW"/>
</dbReference>
<comment type="function">
    <text evidence="5">Involved in formation and maintenance of cell shape.</text>
</comment>
<dbReference type="PANTHER" id="PTHR34138:SF1">
    <property type="entry name" value="CELL SHAPE-DETERMINING PROTEIN MREC"/>
    <property type="match status" value="1"/>
</dbReference>
<sequence>MQKGFKKFFKKNKDIFLLILVVIIAAVIFLAHLNSKKYNGILSGPIYGSIYFIYRIADYPVKLSSNIFSNYIDLISIKKDNKILLKQNNILKEKLYKLNTYKVENSELRKLLNLKRNIISKKTISAVITIHGIQSWFRSFYINKGRHSGIKIGEGIVSDSGVIGRIIKAGRYYSKAIAITNPKCAFSVVDAKTGVVGIAKGIGNGYLKIKFIFSTQKAYIGDTILTSGLGGVFTAGLPVGHIVKITSKPNDIFKKIIVEPHKNLFNSKNVLIER</sequence>
<dbReference type="Gene3D" id="2.40.10.340">
    <property type="entry name" value="Rod shape-determining protein MreC, domain 1"/>
    <property type="match status" value="1"/>
</dbReference>
<dbReference type="PIRSF" id="PIRSF038471">
    <property type="entry name" value="MreC"/>
    <property type="match status" value="1"/>
</dbReference>
<dbReference type="InterPro" id="IPR042175">
    <property type="entry name" value="Cell/Rod_MreC_2"/>
</dbReference>
<dbReference type="InterPro" id="IPR055342">
    <property type="entry name" value="MreC_beta-barrel_core"/>
</dbReference>
<evidence type="ECO:0000313" key="8">
    <source>
        <dbReference type="EMBL" id="RZD16740.1"/>
    </source>
</evidence>
<accession>A0A519BHK5</accession>
<protein>
    <recommendedName>
        <fullName evidence="2 5">Cell shape-determining protein MreC</fullName>
    </recommendedName>
    <alternativeName>
        <fullName evidence="4 5">Cell shape protein MreC</fullName>
    </alternativeName>
</protein>
<dbReference type="AlphaFoldDB" id="A0A519BHK5"/>
<dbReference type="Gene3D" id="2.40.10.350">
    <property type="entry name" value="Rod shape-determining protein MreC, domain 2"/>
    <property type="match status" value="1"/>
</dbReference>
<dbReference type="EMBL" id="SGBC01000001">
    <property type="protein sequence ID" value="RZD16740.1"/>
    <property type="molecule type" value="Genomic_DNA"/>
</dbReference>